<dbReference type="RefSeq" id="WP_014797463.1">
    <property type="nucleotide sequence ID" value="NC_018018.1"/>
</dbReference>
<sequence length="276" mass="32617" precursor="true">MNRYSANFLLFFLSKSHHKIKFVKAYFLAFLFFSLYFIASSLSAQKLFITAKYNKDGVADPSYTSNKWKIDAIEGSFLYVLFKSKQEITDSKLYLFIDKKVISQKNNKVQSSFEERFEEYDNKKIYINKKRNWAAIQYTFLQAGVYKISIADANKKIIISKKITINYKAKIVFSNDLNDKKYPVSHQKNFKLEKAKQGIYIFIKDETSFNSESLKVIIEKQNQDGNYQKYTEETFFIDKELRFSFFNQIFELKGTYRISIFKDEKEFLAAGFLKVV</sequence>
<dbReference type="Proteomes" id="UP000006054">
    <property type="component" value="Chromosome"/>
</dbReference>
<name>I4AJ71_BERLS</name>
<keyword evidence="2" id="KW-1185">Reference proteome</keyword>
<organism evidence="1 2">
    <name type="scientific">Bernardetia litoralis (strain ATCC 23117 / DSM 6794 / NBRC 15988 / NCIMB 1366 / Fx l1 / Sio-4)</name>
    <name type="common">Flexibacter litoralis</name>
    <dbReference type="NCBI Taxonomy" id="880071"/>
    <lineage>
        <taxon>Bacteria</taxon>
        <taxon>Pseudomonadati</taxon>
        <taxon>Bacteroidota</taxon>
        <taxon>Cytophagia</taxon>
        <taxon>Cytophagales</taxon>
        <taxon>Bernardetiaceae</taxon>
        <taxon>Bernardetia</taxon>
    </lineage>
</organism>
<gene>
    <name evidence="1" type="ordered locus">Fleli_1587</name>
</gene>
<dbReference type="STRING" id="880071.Fleli_1587"/>
<dbReference type="EMBL" id="CP003345">
    <property type="protein sequence ID" value="AFM04006.1"/>
    <property type="molecule type" value="Genomic_DNA"/>
</dbReference>
<dbReference type="HOGENOM" id="CLU_1007431_0_0_10"/>
<evidence type="ECO:0000313" key="2">
    <source>
        <dbReference type="Proteomes" id="UP000006054"/>
    </source>
</evidence>
<dbReference type="AlphaFoldDB" id="I4AJ71"/>
<evidence type="ECO:0000313" key="1">
    <source>
        <dbReference type="EMBL" id="AFM04006.1"/>
    </source>
</evidence>
<proteinExistence type="predicted"/>
<dbReference type="KEGG" id="fli:Fleli_1587"/>
<accession>I4AJ71</accession>
<reference evidence="2" key="1">
    <citation type="submission" date="2012-06" db="EMBL/GenBank/DDBJ databases">
        <title>The complete genome of Flexibacter litoralis DSM 6794.</title>
        <authorList>
            <person name="Lucas S."/>
            <person name="Copeland A."/>
            <person name="Lapidus A."/>
            <person name="Glavina del Rio T."/>
            <person name="Dalin E."/>
            <person name="Tice H."/>
            <person name="Bruce D."/>
            <person name="Goodwin L."/>
            <person name="Pitluck S."/>
            <person name="Peters L."/>
            <person name="Ovchinnikova G."/>
            <person name="Lu M."/>
            <person name="Kyrpides N."/>
            <person name="Mavromatis K."/>
            <person name="Ivanova N."/>
            <person name="Brettin T."/>
            <person name="Detter J.C."/>
            <person name="Han C."/>
            <person name="Larimer F."/>
            <person name="Land M."/>
            <person name="Hauser L."/>
            <person name="Markowitz V."/>
            <person name="Cheng J.-F."/>
            <person name="Hugenholtz P."/>
            <person name="Woyke T."/>
            <person name="Wu D."/>
            <person name="Spring S."/>
            <person name="Lang E."/>
            <person name="Kopitz M."/>
            <person name="Brambilla E."/>
            <person name="Klenk H.-P."/>
            <person name="Eisen J.A."/>
        </authorList>
    </citation>
    <scope>NUCLEOTIDE SEQUENCE [LARGE SCALE GENOMIC DNA]</scope>
    <source>
        <strain evidence="2">ATCC 23117 / DSM 6794 / NBRC 15988 / NCIMB 1366 / Sio-4</strain>
    </source>
</reference>
<protein>
    <submittedName>
        <fullName evidence="1">Uncharacterized protein</fullName>
    </submittedName>
</protein>